<proteinExistence type="predicted"/>
<evidence type="ECO:0008006" key="3">
    <source>
        <dbReference type="Google" id="ProtNLM"/>
    </source>
</evidence>
<dbReference type="InterPro" id="IPR032710">
    <property type="entry name" value="NTF2-like_dom_sf"/>
</dbReference>
<accession>A0A378WWK2</accession>
<sequence length="154" mass="16761">MATAISDTKEIEAVHAEWFAANIGLQIDKMIGQFPEGDAYLQYNLNGLTYRGAHDKAKLWAGLKRVGSNITSIEESGPVVVNVAGDIAWIAGEAIAQIVLPSPTGALGDTSVVPFRYTEIYRKDDNAGNPRWTIWHMHCSPSAPEDSTPKYGDE</sequence>
<dbReference type="Gene3D" id="3.10.450.50">
    <property type="match status" value="1"/>
</dbReference>
<dbReference type="OrthoDB" id="3621603at2"/>
<evidence type="ECO:0000313" key="2">
    <source>
        <dbReference type="Proteomes" id="UP000255082"/>
    </source>
</evidence>
<gene>
    <name evidence="1" type="ORF">NCTC13184_04190</name>
</gene>
<reference evidence="1 2" key="1">
    <citation type="submission" date="2018-06" db="EMBL/GenBank/DDBJ databases">
        <authorList>
            <consortium name="Pathogen Informatics"/>
            <person name="Doyle S."/>
        </authorList>
    </citation>
    <scope>NUCLEOTIDE SEQUENCE [LARGE SCALE GENOMIC DNA]</scope>
    <source>
        <strain evidence="1 2">NCTC13184</strain>
    </source>
</reference>
<name>A0A378WWK2_9NOCA</name>
<dbReference type="RefSeq" id="WP_062968579.1">
    <property type="nucleotide sequence ID" value="NZ_JAJFOE010000001.1"/>
</dbReference>
<dbReference type="AlphaFoldDB" id="A0A378WWK2"/>
<evidence type="ECO:0000313" key="1">
    <source>
        <dbReference type="EMBL" id="SUA45666.1"/>
    </source>
</evidence>
<organism evidence="1 2">
    <name type="scientific">Nocardia africana</name>
    <dbReference type="NCBI Taxonomy" id="134964"/>
    <lineage>
        <taxon>Bacteria</taxon>
        <taxon>Bacillati</taxon>
        <taxon>Actinomycetota</taxon>
        <taxon>Actinomycetes</taxon>
        <taxon>Mycobacteriales</taxon>
        <taxon>Nocardiaceae</taxon>
        <taxon>Nocardia</taxon>
    </lineage>
</organism>
<dbReference type="SUPFAM" id="SSF54427">
    <property type="entry name" value="NTF2-like"/>
    <property type="match status" value="1"/>
</dbReference>
<dbReference type="Proteomes" id="UP000255082">
    <property type="component" value="Unassembled WGS sequence"/>
</dbReference>
<dbReference type="EMBL" id="UGRU01000001">
    <property type="protein sequence ID" value="SUA45666.1"/>
    <property type="molecule type" value="Genomic_DNA"/>
</dbReference>
<protein>
    <recommendedName>
        <fullName evidence="3">SnoaL-like domain-containing protein</fullName>
    </recommendedName>
</protein>